<dbReference type="STRING" id="1183438.GKIL_0298"/>
<keyword evidence="3" id="KW-1185">Reference proteome</keyword>
<dbReference type="GO" id="GO:0008643">
    <property type="term" value="P:carbohydrate transport"/>
    <property type="evidence" value="ECO:0007669"/>
    <property type="project" value="InterPro"/>
</dbReference>
<protein>
    <submittedName>
        <fullName evidence="2">Symporter YagG</fullName>
    </submittedName>
</protein>
<gene>
    <name evidence="2" type="ORF">GKIL_0298</name>
</gene>
<dbReference type="HOGENOM" id="CLU_632766_0_0_3"/>
<evidence type="ECO:0000256" key="1">
    <source>
        <dbReference type="SAM" id="Phobius"/>
    </source>
</evidence>
<feature type="transmembrane region" description="Helical" evidence="1">
    <location>
        <begin position="55"/>
        <end position="73"/>
    </location>
</feature>
<feature type="transmembrane region" description="Helical" evidence="1">
    <location>
        <begin position="153"/>
        <end position="174"/>
    </location>
</feature>
<feature type="transmembrane region" description="Helical" evidence="1">
    <location>
        <begin position="12"/>
        <end position="35"/>
    </location>
</feature>
<feature type="transmembrane region" description="Helical" evidence="1">
    <location>
        <begin position="80"/>
        <end position="99"/>
    </location>
</feature>
<dbReference type="InterPro" id="IPR036259">
    <property type="entry name" value="MFS_trans_sf"/>
</dbReference>
<dbReference type="GO" id="GO:0015293">
    <property type="term" value="F:symporter activity"/>
    <property type="evidence" value="ECO:0007669"/>
    <property type="project" value="InterPro"/>
</dbReference>
<dbReference type="Pfam" id="PF13347">
    <property type="entry name" value="MFS_2"/>
    <property type="match status" value="1"/>
</dbReference>
<dbReference type="PANTHER" id="PTHR11328">
    <property type="entry name" value="MAJOR FACILITATOR SUPERFAMILY DOMAIN-CONTAINING PROTEIN"/>
    <property type="match status" value="1"/>
</dbReference>
<evidence type="ECO:0000313" key="3">
    <source>
        <dbReference type="Proteomes" id="UP000017396"/>
    </source>
</evidence>
<dbReference type="OrthoDB" id="9764596at2"/>
<feature type="transmembrane region" description="Helical" evidence="1">
    <location>
        <begin position="361"/>
        <end position="386"/>
    </location>
</feature>
<dbReference type="Proteomes" id="UP000017396">
    <property type="component" value="Chromosome"/>
</dbReference>
<feature type="transmembrane region" description="Helical" evidence="1">
    <location>
        <begin position="292"/>
        <end position="310"/>
    </location>
</feature>
<dbReference type="InterPro" id="IPR039672">
    <property type="entry name" value="MFS_2"/>
</dbReference>
<dbReference type="SUPFAM" id="SSF103473">
    <property type="entry name" value="MFS general substrate transporter"/>
    <property type="match status" value="1"/>
</dbReference>
<organism evidence="2 3">
    <name type="scientific">Gloeobacter kilaueensis (strain ATCC BAA-2537 / CCAP 1431/1 / ULC 316 / JS1)</name>
    <dbReference type="NCBI Taxonomy" id="1183438"/>
    <lineage>
        <taxon>Bacteria</taxon>
        <taxon>Bacillati</taxon>
        <taxon>Cyanobacteriota</taxon>
        <taxon>Cyanophyceae</taxon>
        <taxon>Gloeobacterales</taxon>
        <taxon>Gloeobacteraceae</taxon>
        <taxon>Gloeobacter</taxon>
    </lineage>
</organism>
<keyword evidence="1" id="KW-0812">Transmembrane</keyword>
<feature type="transmembrane region" description="Helical" evidence="1">
    <location>
        <begin position="262"/>
        <end position="280"/>
    </location>
</feature>
<proteinExistence type="predicted"/>
<keyword evidence="1" id="KW-0472">Membrane</keyword>
<accession>U5QFT1</accession>
<dbReference type="EMBL" id="CP003587">
    <property type="protein sequence ID" value="AGY56545.1"/>
    <property type="molecule type" value="Genomic_DNA"/>
</dbReference>
<feature type="transmembrane region" description="Helical" evidence="1">
    <location>
        <begin position="111"/>
        <end position="132"/>
    </location>
</feature>
<feature type="transmembrane region" description="Helical" evidence="1">
    <location>
        <begin position="398"/>
        <end position="421"/>
    </location>
</feature>
<dbReference type="PANTHER" id="PTHR11328:SF24">
    <property type="entry name" value="MAJOR FACILITATOR SUPERFAMILY (MFS) PROFILE DOMAIN-CONTAINING PROTEIN"/>
    <property type="match status" value="1"/>
</dbReference>
<feature type="transmembrane region" description="Helical" evidence="1">
    <location>
        <begin position="322"/>
        <end position="340"/>
    </location>
</feature>
<name>U5QFT1_GLOK1</name>
<feature type="transmembrane region" description="Helical" evidence="1">
    <location>
        <begin position="180"/>
        <end position="200"/>
    </location>
</feature>
<dbReference type="Gene3D" id="1.20.1250.20">
    <property type="entry name" value="MFS general substrate transporter like domains"/>
    <property type="match status" value="2"/>
</dbReference>
<dbReference type="GO" id="GO:0005886">
    <property type="term" value="C:plasma membrane"/>
    <property type="evidence" value="ECO:0007669"/>
    <property type="project" value="TreeGrafter"/>
</dbReference>
<reference evidence="2 3" key="1">
    <citation type="journal article" date="2013" name="PLoS ONE">
        <title>Cultivation and Complete Genome Sequencing of Gloeobacter kilaueensis sp. nov., from a Lava Cave in Kilauea Caldera, Hawai'i.</title>
        <authorList>
            <person name="Saw J.H."/>
            <person name="Schatz M."/>
            <person name="Brown M.V."/>
            <person name="Kunkel D.D."/>
            <person name="Foster J.S."/>
            <person name="Shick H."/>
            <person name="Christensen S."/>
            <person name="Hou S."/>
            <person name="Wan X."/>
            <person name="Donachie S.P."/>
        </authorList>
    </citation>
    <scope>NUCLEOTIDE SEQUENCE [LARGE SCALE GENOMIC DNA]</scope>
    <source>
        <strain evidence="3">JS</strain>
    </source>
</reference>
<dbReference type="eggNOG" id="COG2211">
    <property type="taxonomic scope" value="Bacteria"/>
</dbReference>
<dbReference type="AlphaFoldDB" id="U5QFT1"/>
<sequence>MSAPVRLSIWPYLLGVFGYTVADAFLQTWLTIFFVPPVERGAGLVDPQSFGNAFLAARVLEAVANPLVGFWAARSGRPWLFLALGAIVFGGVGMGLFWLPEFIQTGGGIGVWLFGLLPLMTVGQACFIVPYLGLIPTMAESPGKQVSLTNTQALLILVAVLVGQVLSGIALKYLGGRLPVTALFFVGGAVAVMVLCALSVRQLPTVAAGGLALKEMGTILLGNRGFRALVAMLFVFWLGFSMVRTGATYFVTVLLGQPKEAAATYLGILFATTLLSVLAARVLTPKLGKRQIMLVALVLFACLLPLLATIGQSVGGLSPTGWASLIFAALGLPLGILSAVQNPLVAEQAEQDSLPSGQGRAALFFGLQGFLIKVSYGLAAAQFGWLQATFGYTPAHPLGIQLVGPVAGMLALAAAGAFAFYPSGLDTLQPAKK</sequence>
<feature type="transmembrane region" description="Helical" evidence="1">
    <location>
        <begin position="221"/>
        <end position="242"/>
    </location>
</feature>
<dbReference type="KEGG" id="glj:GKIL_0298"/>
<keyword evidence="1" id="KW-1133">Transmembrane helix</keyword>
<evidence type="ECO:0000313" key="2">
    <source>
        <dbReference type="EMBL" id="AGY56545.1"/>
    </source>
</evidence>